<dbReference type="PANTHER" id="PTHR43395">
    <property type="entry name" value="SENSOR HISTIDINE KINASE CHEA"/>
    <property type="match status" value="1"/>
</dbReference>
<sequence>MDDMEQYKELFMTEAEEHLQSLNQNMVELENCPEDSERIINMIFRSAHTLKGSARTLGFEHISSLTHHMEDILDYIRDGRIKVNPEIVDLLFKCLDALERMVSEVGDGEDTTSVDVDSLVEIIKSLKNKYLSGDYSEEDISDDVETTEEVVEEEPVKNTQSNSSSIQLANESTSIVIKGNSNASVEKPENLDSVLNQMHESASALLTILDALEYNELKDTVKNIDELSTGMLNETVAITENSLAVLKSALLTMEQIAKVVETGSNPKNDYSELNEKISLGLSETVGESVEDKEIILDHTVFDLEEVSDALSSEINKNKKIYHVKAKVVDDCLLKAVRLTMVLSKLKEIGEVISSIPSEAELLSSGSGELDCLVSTYLENMDISNSVCEMEYVLSTELNFIFKNTSSKEIFEVPEPKTKEKSYNAPEQYKIDIKIDEECLLKAVRAYMVIKDLKEKGSILETEPSEEKIQEGNLGGNTVTIYYDSDESEEDIKELISKTPEITGFSIEPIHNDIEISEQPQKVKSSEDNGSKKQSDNSASKKSQTVRVNIEKLDKLMNLVGEVVINRANFTQIATKYDLKELHNAVGRLNMLATELQEEVMGMRMIPVAFVFNRFPRTVRDTAKALGKEIDFEIEGSEIELDRTVLDELAEPLTHLIRNSLDHGIEHSDERIKLGKPEKGILKLIATRERDRVNIVIKDDGKGIDPQAMREKAFTKGLYTKEEAEKLTDNEAINVIFLPGFSTAEVVSDVSGRGVGMDVVRSKIESLGGSVTVNSEVGNGTEITLHLPLTMAIIQTLLVRLKEQIYALPLTSVLDVISVEKEQIKNLEGQEAIIYRNHILPVIWLKDALNTYGVSDSENLYVVVVEKNKGKVGVILDEVIGRDEIVVKPLTGILKNINGLAGATILGDGRVALILDLNNI</sequence>
<evidence type="ECO:0000256" key="9">
    <source>
        <dbReference type="ARBA" id="ARBA00022840"/>
    </source>
</evidence>
<dbReference type="PROSITE" id="PS50109">
    <property type="entry name" value="HIS_KIN"/>
    <property type="match status" value="1"/>
</dbReference>
<dbReference type="SUPFAM" id="SSF47226">
    <property type="entry name" value="Histidine-containing phosphotransfer domain, HPT domain"/>
    <property type="match status" value="1"/>
</dbReference>
<dbReference type="Gene3D" id="3.30.70.1110">
    <property type="entry name" value="Histidine kinase CheA-like, P2 response regulator-binding domain"/>
    <property type="match status" value="2"/>
</dbReference>
<dbReference type="Pfam" id="PF01627">
    <property type="entry name" value="Hpt"/>
    <property type="match status" value="1"/>
</dbReference>
<evidence type="ECO:0000259" key="15">
    <source>
        <dbReference type="PROSITE" id="PS50894"/>
    </source>
</evidence>
<dbReference type="InterPro" id="IPR008207">
    <property type="entry name" value="Sig_transdc_His_kin_Hpt_dom"/>
</dbReference>
<dbReference type="InterPro" id="IPR037006">
    <property type="entry name" value="CheA-like_homodim_sf"/>
</dbReference>
<keyword evidence="5 11" id="KW-0597">Phosphoprotein</keyword>
<feature type="region of interest" description="Disordered" evidence="12">
    <location>
        <begin position="517"/>
        <end position="543"/>
    </location>
</feature>
<dbReference type="GO" id="GO:0005524">
    <property type="term" value="F:ATP binding"/>
    <property type="evidence" value="ECO:0007669"/>
    <property type="project" value="UniProtKB-KW"/>
</dbReference>
<feature type="domain" description="HPt" evidence="15">
    <location>
        <begin position="1"/>
        <end position="105"/>
    </location>
</feature>
<dbReference type="SUPFAM" id="SSF55874">
    <property type="entry name" value="ATPase domain of HSP90 chaperone/DNA topoisomerase II/histidine kinase"/>
    <property type="match status" value="1"/>
</dbReference>
<dbReference type="SMART" id="SM00260">
    <property type="entry name" value="CheW"/>
    <property type="match status" value="1"/>
</dbReference>
<dbReference type="CDD" id="cd00088">
    <property type="entry name" value="HPT"/>
    <property type="match status" value="1"/>
</dbReference>
<dbReference type="PhylomeDB" id="A9AB17"/>
<dbReference type="SMART" id="SM01231">
    <property type="entry name" value="H-kinase_dim"/>
    <property type="match status" value="1"/>
</dbReference>
<dbReference type="SUPFAM" id="SSF47384">
    <property type="entry name" value="Homodimeric domain of signal transducing histidine kinase"/>
    <property type="match status" value="1"/>
</dbReference>
<feature type="compositionally biased region" description="Basic and acidic residues" evidence="12">
    <location>
        <begin position="523"/>
        <end position="534"/>
    </location>
</feature>
<dbReference type="KEGG" id="mmx:MmarC6_1728"/>
<dbReference type="InterPro" id="IPR005467">
    <property type="entry name" value="His_kinase_dom"/>
</dbReference>
<keyword evidence="9" id="KW-0067">ATP-binding</keyword>
<keyword evidence="8 16" id="KW-0418">Kinase</keyword>
<keyword evidence="4" id="KW-0145">Chemotaxis</keyword>
<dbReference type="PRINTS" id="PR00344">
    <property type="entry name" value="BCTRLSENSOR"/>
</dbReference>
<dbReference type="GO" id="GO:0000155">
    <property type="term" value="F:phosphorelay sensor kinase activity"/>
    <property type="evidence" value="ECO:0007669"/>
    <property type="project" value="InterPro"/>
</dbReference>
<dbReference type="Pfam" id="PF07194">
    <property type="entry name" value="P2"/>
    <property type="match status" value="2"/>
</dbReference>
<keyword evidence="6" id="KW-0808">Transferase</keyword>
<dbReference type="eggNOG" id="arCOG04403">
    <property type="taxonomic scope" value="Archaea"/>
</dbReference>
<dbReference type="InterPro" id="IPR004105">
    <property type="entry name" value="CheA-like_dim"/>
</dbReference>
<dbReference type="Gene3D" id="2.30.30.40">
    <property type="entry name" value="SH3 Domains"/>
    <property type="match status" value="1"/>
</dbReference>
<feature type="domain" description="Histidine kinase" evidence="13">
    <location>
        <begin position="587"/>
        <end position="790"/>
    </location>
</feature>
<dbReference type="OrthoDB" id="293137at2157"/>
<dbReference type="SMART" id="SM00387">
    <property type="entry name" value="HATPase_c"/>
    <property type="match status" value="1"/>
</dbReference>
<evidence type="ECO:0000256" key="12">
    <source>
        <dbReference type="SAM" id="MobiDB-lite"/>
    </source>
</evidence>
<dbReference type="Gene3D" id="3.30.565.10">
    <property type="entry name" value="Histidine kinase-like ATPase, C-terminal domain"/>
    <property type="match status" value="1"/>
</dbReference>
<dbReference type="Gene3D" id="1.20.120.160">
    <property type="entry name" value="HPT domain"/>
    <property type="match status" value="1"/>
</dbReference>
<dbReference type="STRING" id="444158.MmarC6_1728"/>
<dbReference type="HOGENOM" id="CLU_000650_3_1_2"/>
<evidence type="ECO:0000256" key="2">
    <source>
        <dbReference type="ARBA" id="ARBA00012438"/>
    </source>
</evidence>
<evidence type="ECO:0000256" key="5">
    <source>
        <dbReference type="ARBA" id="ARBA00022553"/>
    </source>
</evidence>
<evidence type="ECO:0000256" key="11">
    <source>
        <dbReference type="PROSITE-ProRule" id="PRU00110"/>
    </source>
</evidence>
<evidence type="ECO:0000259" key="14">
    <source>
        <dbReference type="PROSITE" id="PS50851"/>
    </source>
</evidence>
<dbReference type="InterPro" id="IPR010808">
    <property type="entry name" value="CheA_P2-bd"/>
</dbReference>
<dbReference type="Gene3D" id="1.10.287.560">
    <property type="entry name" value="Histidine kinase CheA-like, homodimeric domain"/>
    <property type="match status" value="1"/>
</dbReference>
<gene>
    <name evidence="16" type="ordered locus">MmarC6_1728</name>
</gene>
<dbReference type="Pfam" id="PF01584">
    <property type="entry name" value="CheW"/>
    <property type="match status" value="1"/>
</dbReference>
<dbReference type="AlphaFoldDB" id="A9AB17"/>
<dbReference type="GO" id="GO:0005737">
    <property type="term" value="C:cytoplasm"/>
    <property type="evidence" value="ECO:0007669"/>
    <property type="project" value="InterPro"/>
</dbReference>
<dbReference type="PROSITE" id="PS50894">
    <property type="entry name" value="HPT"/>
    <property type="match status" value="1"/>
</dbReference>
<feature type="domain" description="CheW-like" evidence="14">
    <location>
        <begin position="792"/>
        <end position="919"/>
    </location>
</feature>
<dbReference type="Pfam" id="PF02895">
    <property type="entry name" value="H-kinase_dim"/>
    <property type="match status" value="1"/>
</dbReference>
<dbReference type="InterPro" id="IPR035891">
    <property type="entry name" value="CheY-binding_CheA"/>
</dbReference>
<dbReference type="InterPro" id="IPR003594">
    <property type="entry name" value="HATPase_dom"/>
</dbReference>
<dbReference type="Pfam" id="PF02518">
    <property type="entry name" value="HATPase_c"/>
    <property type="match status" value="1"/>
</dbReference>
<dbReference type="InterPro" id="IPR036061">
    <property type="entry name" value="CheW-like_dom_sf"/>
</dbReference>
<evidence type="ECO:0000256" key="6">
    <source>
        <dbReference type="ARBA" id="ARBA00022679"/>
    </source>
</evidence>
<dbReference type="PANTHER" id="PTHR43395:SF1">
    <property type="entry name" value="CHEMOTAXIS PROTEIN CHEA"/>
    <property type="match status" value="1"/>
</dbReference>
<evidence type="ECO:0000256" key="8">
    <source>
        <dbReference type="ARBA" id="ARBA00022777"/>
    </source>
</evidence>
<dbReference type="EMBL" id="CP000867">
    <property type="protein sequence ID" value="ABX02540.1"/>
    <property type="molecule type" value="Genomic_DNA"/>
</dbReference>
<comment type="catalytic activity">
    <reaction evidence="1">
        <text>ATP + protein L-histidine = ADP + protein N-phospho-L-histidine.</text>
        <dbReference type="EC" id="2.7.13.3"/>
    </reaction>
</comment>
<organism evidence="16">
    <name type="scientific">Methanococcus maripaludis (strain C6 / ATCC BAA-1332)</name>
    <dbReference type="NCBI Taxonomy" id="444158"/>
    <lineage>
        <taxon>Archaea</taxon>
        <taxon>Methanobacteriati</taxon>
        <taxon>Methanobacteriota</taxon>
        <taxon>Methanomada group</taxon>
        <taxon>Methanococci</taxon>
        <taxon>Methanococcales</taxon>
        <taxon>Methanococcaceae</taxon>
        <taxon>Methanococcus</taxon>
    </lineage>
</organism>
<dbReference type="InterPro" id="IPR004358">
    <property type="entry name" value="Sig_transdc_His_kin-like_C"/>
</dbReference>
<name>A9AB17_METM6</name>
<dbReference type="SUPFAM" id="SSF50341">
    <property type="entry name" value="CheW-like"/>
    <property type="match status" value="1"/>
</dbReference>
<dbReference type="InterPro" id="IPR037052">
    <property type="entry name" value="CheA-like_P2_sf"/>
</dbReference>
<proteinExistence type="predicted"/>
<evidence type="ECO:0000259" key="13">
    <source>
        <dbReference type="PROSITE" id="PS50109"/>
    </source>
</evidence>
<evidence type="ECO:0000256" key="10">
    <source>
        <dbReference type="ARBA" id="ARBA00023012"/>
    </source>
</evidence>
<evidence type="ECO:0000313" key="16">
    <source>
        <dbReference type="EMBL" id="ABX02540.1"/>
    </source>
</evidence>
<dbReference type="InterPro" id="IPR036641">
    <property type="entry name" value="HPT_dom_sf"/>
</dbReference>
<dbReference type="InterPro" id="IPR036890">
    <property type="entry name" value="HATPase_C_sf"/>
</dbReference>
<dbReference type="PROSITE" id="PS50851">
    <property type="entry name" value="CHEW"/>
    <property type="match status" value="1"/>
</dbReference>
<dbReference type="GO" id="GO:0006935">
    <property type="term" value="P:chemotaxis"/>
    <property type="evidence" value="ECO:0007669"/>
    <property type="project" value="UniProtKB-KW"/>
</dbReference>
<reference evidence="16" key="1">
    <citation type="submission" date="2007-10" db="EMBL/GenBank/DDBJ databases">
        <title>Complete sequence of Methanococcus maripaludis C6.</title>
        <authorList>
            <consortium name="US DOE Joint Genome Institute"/>
            <person name="Copeland A."/>
            <person name="Lucas S."/>
            <person name="Lapidus A."/>
            <person name="Barry K."/>
            <person name="Glavina del Rio T."/>
            <person name="Dalin E."/>
            <person name="Tice H."/>
            <person name="Pitluck S."/>
            <person name="Clum A."/>
            <person name="Schmutz J."/>
            <person name="Larimer F."/>
            <person name="Land M."/>
            <person name="Hauser L."/>
            <person name="Kyrpides N."/>
            <person name="Mikhailova N."/>
            <person name="Sieprawska-Lupa M."/>
            <person name="Whitman W.B."/>
            <person name="Richardson P."/>
        </authorList>
    </citation>
    <scope>NUCLEOTIDE SEQUENCE [LARGE SCALE GENOMIC DNA]</scope>
    <source>
        <strain evidence="16">C6</strain>
    </source>
</reference>
<keyword evidence="7" id="KW-0547">Nucleotide-binding</keyword>
<protein>
    <recommendedName>
        <fullName evidence="3">Chemotaxis protein CheA</fullName>
        <ecNumber evidence="2">2.7.13.3</ecNumber>
    </recommendedName>
</protein>
<accession>A9AB17</accession>
<dbReference type="EC" id="2.7.13.3" evidence="2"/>
<keyword evidence="10" id="KW-0902">Two-component regulatory system</keyword>
<dbReference type="CDD" id="cd16916">
    <property type="entry name" value="HATPase_CheA-like"/>
    <property type="match status" value="1"/>
</dbReference>
<feature type="modified residue" description="Phosphohistidine" evidence="11">
    <location>
        <position position="48"/>
    </location>
</feature>
<evidence type="ECO:0000256" key="3">
    <source>
        <dbReference type="ARBA" id="ARBA00021495"/>
    </source>
</evidence>
<dbReference type="SUPFAM" id="SSF55052">
    <property type="entry name" value="CheY-binding domain of CheA"/>
    <property type="match status" value="2"/>
</dbReference>
<dbReference type="InterPro" id="IPR036097">
    <property type="entry name" value="HisK_dim/P_sf"/>
</dbReference>
<dbReference type="CDD" id="cd00731">
    <property type="entry name" value="CheA_reg"/>
    <property type="match status" value="1"/>
</dbReference>
<dbReference type="InterPro" id="IPR002545">
    <property type="entry name" value="CheW-lke_dom"/>
</dbReference>
<evidence type="ECO:0000256" key="1">
    <source>
        <dbReference type="ARBA" id="ARBA00000085"/>
    </source>
</evidence>
<evidence type="ECO:0000256" key="4">
    <source>
        <dbReference type="ARBA" id="ARBA00022500"/>
    </source>
</evidence>
<dbReference type="FunFam" id="3.30.565.10:FF:000016">
    <property type="entry name" value="Chemotaxis protein CheA, putative"/>
    <property type="match status" value="1"/>
</dbReference>
<dbReference type="InterPro" id="IPR051315">
    <property type="entry name" value="Bact_Chemotaxis_CheA"/>
</dbReference>
<dbReference type="SMART" id="SM00073">
    <property type="entry name" value="HPT"/>
    <property type="match status" value="1"/>
</dbReference>
<evidence type="ECO:0000256" key="7">
    <source>
        <dbReference type="ARBA" id="ARBA00022741"/>
    </source>
</evidence>